<dbReference type="STRING" id="76595.SAMN05660313_01638"/>
<dbReference type="AlphaFoldDB" id="A0A1K1P5L3"/>
<name>A0A1K1P5L3_9FLAO</name>
<proteinExistence type="predicted"/>
<organism evidence="1 2">
    <name type="scientific">Cellulophaga fucicola</name>
    <dbReference type="NCBI Taxonomy" id="76595"/>
    <lineage>
        <taxon>Bacteria</taxon>
        <taxon>Pseudomonadati</taxon>
        <taxon>Bacteroidota</taxon>
        <taxon>Flavobacteriia</taxon>
        <taxon>Flavobacteriales</taxon>
        <taxon>Flavobacteriaceae</taxon>
        <taxon>Cellulophaga</taxon>
    </lineage>
</organism>
<dbReference type="Proteomes" id="UP000183257">
    <property type="component" value="Unassembled WGS sequence"/>
</dbReference>
<protein>
    <submittedName>
        <fullName evidence="1">Uncharacterized protein</fullName>
    </submittedName>
</protein>
<sequence length="100" mass="11655">MLRWWHYTRKTCKKSNTNLDELKKELIAINNIEQDNYLGTEIDLTLGYKASKSITFNAGYSQMFATDTMEVIKSGDASKVNNWAWAMITFKPHFFSYTNN</sequence>
<reference evidence="2" key="1">
    <citation type="submission" date="2016-11" db="EMBL/GenBank/DDBJ databases">
        <authorList>
            <person name="Varghese N."/>
            <person name="Submissions S."/>
        </authorList>
    </citation>
    <scope>NUCLEOTIDE SEQUENCE [LARGE SCALE GENOMIC DNA]</scope>
    <source>
        <strain evidence="2">DSM 24786</strain>
    </source>
</reference>
<evidence type="ECO:0000313" key="1">
    <source>
        <dbReference type="EMBL" id="SFW43056.1"/>
    </source>
</evidence>
<dbReference type="EMBL" id="FPIY01000002">
    <property type="protein sequence ID" value="SFW43056.1"/>
    <property type="molecule type" value="Genomic_DNA"/>
</dbReference>
<evidence type="ECO:0000313" key="2">
    <source>
        <dbReference type="Proteomes" id="UP000183257"/>
    </source>
</evidence>
<keyword evidence="2" id="KW-1185">Reference proteome</keyword>
<accession>A0A1K1P5L3</accession>
<gene>
    <name evidence="1" type="ORF">SAMN05660313_01638</name>
</gene>